<name>A0ABQ9UJ35_SAGOE</name>
<accession>A0ABQ9UJ35</accession>
<feature type="region of interest" description="Disordered" evidence="1">
    <location>
        <begin position="229"/>
        <end position="251"/>
    </location>
</feature>
<sequence>MRELRENACPKRPRTVTVLSSNQELSGQRAAPRAMVTPWDAQPPLAWLLELEDGVWSRVCHLPELRTALTLQLLCAAGLVHSQRSQNVLPGFQAASGAGSTRLPTVLSVRVAVPLHPGSLLGPALPDRPVNGSSPYPVSTQGPLLSGEAGPFPCQSTGPAARRRGRSLSLSVHRARCSAERQVPFPVSPQGPLLSGEAGKWEHGRAGCRCGRAVERLPGMLGYRPRLQASPTVTSEPPTTPAGPPHATKLPPCPSEVLLLGPSQPFLSSWNRGQLLTATLRLALSARCHATADTVLSLTSWTL</sequence>
<evidence type="ECO:0000313" key="3">
    <source>
        <dbReference type="Proteomes" id="UP001266305"/>
    </source>
</evidence>
<keyword evidence="3" id="KW-1185">Reference proteome</keyword>
<organism evidence="2 3">
    <name type="scientific">Saguinus oedipus</name>
    <name type="common">Cotton-top tamarin</name>
    <name type="synonym">Oedipomidas oedipus</name>
    <dbReference type="NCBI Taxonomy" id="9490"/>
    <lineage>
        <taxon>Eukaryota</taxon>
        <taxon>Metazoa</taxon>
        <taxon>Chordata</taxon>
        <taxon>Craniata</taxon>
        <taxon>Vertebrata</taxon>
        <taxon>Euteleostomi</taxon>
        <taxon>Mammalia</taxon>
        <taxon>Eutheria</taxon>
        <taxon>Euarchontoglires</taxon>
        <taxon>Primates</taxon>
        <taxon>Haplorrhini</taxon>
        <taxon>Platyrrhini</taxon>
        <taxon>Cebidae</taxon>
        <taxon>Callitrichinae</taxon>
        <taxon>Saguinus</taxon>
    </lineage>
</organism>
<gene>
    <name evidence="2" type="ORF">P7K49_026131</name>
</gene>
<comment type="caution">
    <text evidence="2">The sequence shown here is derived from an EMBL/GenBank/DDBJ whole genome shotgun (WGS) entry which is preliminary data.</text>
</comment>
<dbReference type="EMBL" id="JASSZA010000012">
    <property type="protein sequence ID" value="KAK2097097.1"/>
    <property type="molecule type" value="Genomic_DNA"/>
</dbReference>
<dbReference type="Proteomes" id="UP001266305">
    <property type="component" value="Unassembled WGS sequence"/>
</dbReference>
<evidence type="ECO:0000256" key="1">
    <source>
        <dbReference type="SAM" id="MobiDB-lite"/>
    </source>
</evidence>
<feature type="compositionally biased region" description="Polar residues" evidence="1">
    <location>
        <begin position="132"/>
        <end position="143"/>
    </location>
</feature>
<proteinExistence type="predicted"/>
<evidence type="ECO:0000313" key="2">
    <source>
        <dbReference type="EMBL" id="KAK2097097.1"/>
    </source>
</evidence>
<protein>
    <submittedName>
        <fullName evidence="2">Uncharacterized protein</fullName>
    </submittedName>
</protein>
<reference evidence="2 3" key="1">
    <citation type="submission" date="2023-05" db="EMBL/GenBank/DDBJ databases">
        <title>B98-5 Cell Line De Novo Hybrid Assembly: An Optical Mapping Approach.</title>
        <authorList>
            <person name="Kananen K."/>
            <person name="Auerbach J.A."/>
            <person name="Kautto E."/>
            <person name="Blachly J.S."/>
        </authorList>
    </citation>
    <scope>NUCLEOTIDE SEQUENCE [LARGE SCALE GENOMIC DNA]</scope>
    <source>
        <strain evidence="2">B95-8</strain>
        <tissue evidence="2">Cell line</tissue>
    </source>
</reference>
<feature type="region of interest" description="Disordered" evidence="1">
    <location>
        <begin position="132"/>
        <end position="167"/>
    </location>
</feature>